<feature type="chain" id="PRO_5030640303" description="alpha-L-fucosidase" evidence="7">
    <location>
        <begin position="26"/>
        <end position="1240"/>
    </location>
</feature>
<dbReference type="Gene3D" id="2.60.40.1180">
    <property type="entry name" value="Golgi alpha-mannosidase II"/>
    <property type="match status" value="1"/>
</dbReference>
<dbReference type="InterPro" id="IPR000917">
    <property type="entry name" value="Sulfatase_N"/>
</dbReference>
<gene>
    <name evidence="10" type="ORF">FHS27_004066</name>
</gene>
<organism evidence="10 11">
    <name type="scientific">Aporhodopirellula rubra</name>
    <dbReference type="NCBI Taxonomy" id="980271"/>
    <lineage>
        <taxon>Bacteria</taxon>
        <taxon>Pseudomonadati</taxon>
        <taxon>Planctomycetota</taxon>
        <taxon>Planctomycetia</taxon>
        <taxon>Pirellulales</taxon>
        <taxon>Pirellulaceae</taxon>
        <taxon>Aporhodopirellula</taxon>
    </lineage>
</organism>
<dbReference type="InterPro" id="IPR017850">
    <property type="entry name" value="Alkaline_phosphatase_core_sf"/>
</dbReference>
<dbReference type="SMART" id="SM00812">
    <property type="entry name" value="Alpha_L_fucos"/>
    <property type="match status" value="1"/>
</dbReference>
<dbReference type="EC" id="3.2.1.51" evidence="2"/>
<dbReference type="Gene3D" id="3.20.20.80">
    <property type="entry name" value="Glycosidases"/>
    <property type="match status" value="1"/>
</dbReference>
<dbReference type="AlphaFoldDB" id="A0A7W5H7A4"/>
<dbReference type="InterPro" id="IPR017853">
    <property type="entry name" value="GH"/>
</dbReference>
<evidence type="ECO:0000313" key="11">
    <source>
        <dbReference type="Proteomes" id="UP000536179"/>
    </source>
</evidence>
<dbReference type="InterPro" id="IPR013780">
    <property type="entry name" value="Glyco_hydro_b"/>
</dbReference>
<dbReference type="Pfam" id="PF01120">
    <property type="entry name" value="Alpha_L_fucos"/>
    <property type="match status" value="1"/>
</dbReference>
<protein>
    <recommendedName>
        <fullName evidence="2">alpha-L-fucosidase</fullName>
        <ecNumber evidence="2">3.2.1.51</ecNumber>
    </recommendedName>
</protein>
<feature type="domain" description="Glycoside hydrolase family 29 N-terminal" evidence="9">
    <location>
        <begin position="31"/>
        <end position="410"/>
    </location>
</feature>
<dbReference type="Proteomes" id="UP000536179">
    <property type="component" value="Unassembled WGS sequence"/>
</dbReference>
<keyword evidence="4" id="KW-0378">Hydrolase</keyword>
<evidence type="ECO:0000256" key="4">
    <source>
        <dbReference type="ARBA" id="ARBA00022801"/>
    </source>
</evidence>
<dbReference type="GO" id="GO:0004065">
    <property type="term" value="F:arylsulfatase activity"/>
    <property type="evidence" value="ECO:0007669"/>
    <property type="project" value="TreeGrafter"/>
</dbReference>
<evidence type="ECO:0000259" key="9">
    <source>
        <dbReference type="Pfam" id="PF01120"/>
    </source>
</evidence>
<dbReference type="PANTHER" id="PTHR46615">
    <property type="entry name" value="ARYLSULFATASE K"/>
    <property type="match status" value="1"/>
</dbReference>
<keyword evidence="5" id="KW-0326">Glycosidase</keyword>
<comment type="caution">
    <text evidence="10">The sequence shown here is derived from an EMBL/GenBank/DDBJ whole genome shotgun (WGS) entry which is preliminary data.</text>
</comment>
<dbReference type="InterPro" id="IPR057739">
    <property type="entry name" value="Glyco_hydro_29_N"/>
</dbReference>
<evidence type="ECO:0000259" key="8">
    <source>
        <dbReference type="Pfam" id="PF00884"/>
    </source>
</evidence>
<keyword evidence="3 7" id="KW-0732">Signal</keyword>
<feature type="domain" description="Sulfatase N-terminal" evidence="8">
    <location>
        <begin position="738"/>
        <end position="1079"/>
    </location>
</feature>
<dbReference type="EMBL" id="JACHXU010000014">
    <property type="protein sequence ID" value="MBB3208239.1"/>
    <property type="molecule type" value="Genomic_DNA"/>
</dbReference>
<accession>A0A7W5H7A4</accession>
<dbReference type="InterPro" id="IPR000933">
    <property type="entry name" value="Glyco_hydro_29"/>
</dbReference>
<keyword evidence="11" id="KW-1185">Reference proteome</keyword>
<evidence type="ECO:0000256" key="7">
    <source>
        <dbReference type="SAM" id="SignalP"/>
    </source>
</evidence>
<dbReference type="PANTHER" id="PTHR46615:SF1">
    <property type="entry name" value="ARYLSULFATASE K"/>
    <property type="match status" value="1"/>
</dbReference>
<evidence type="ECO:0000313" key="10">
    <source>
        <dbReference type="EMBL" id="MBB3208239.1"/>
    </source>
</evidence>
<dbReference type="SUPFAM" id="SSF51445">
    <property type="entry name" value="(Trans)glycosidases"/>
    <property type="match status" value="1"/>
</dbReference>
<evidence type="ECO:0000256" key="6">
    <source>
        <dbReference type="SAM" id="MobiDB-lite"/>
    </source>
</evidence>
<comment type="similarity">
    <text evidence="1">Belongs to the glycosyl hydrolase 29 family.</text>
</comment>
<feature type="signal peptide" evidence="7">
    <location>
        <begin position="1"/>
        <end position="25"/>
    </location>
</feature>
<dbReference type="CDD" id="cd16155">
    <property type="entry name" value="sulfatase_like"/>
    <property type="match status" value="1"/>
</dbReference>
<dbReference type="GO" id="GO:0005975">
    <property type="term" value="P:carbohydrate metabolic process"/>
    <property type="evidence" value="ECO:0007669"/>
    <property type="project" value="InterPro"/>
</dbReference>
<name>A0A7W5H7A4_9BACT</name>
<dbReference type="InterPro" id="IPR051849">
    <property type="entry name" value="GAG-degrading_sulfatase"/>
</dbReference>
<evidence type="ECO:0000256" key="3">
    <source>
        <dbReference type="ARBA" id="ARBA00022729"/>
    </source>
</evidence>
<evidence type="ECO:0000256" key="2">
    <source>
        <dbReference type="ARBA" id="ARBA00012662"/>
    </source>
</evidence>
<evidence type="ECO:0000256" key="1">
    <source>
        <dbReference type="ARBA" id="ARBA00007951"/>
    </source>
</evidence>
<dbReference type="SUPFAM" id="SSF53649">
    <property type="entry name" value="Alkaline phosphatase-like"/>
    <property type="match status" value="1"/>
</dbReference>
<reference evidence="10 11" key="1">
    <citation type="submission" date="2020-08" db="EMBL/GenBank/DDBJ databases">
        <title>Genomic Encyclopedia of Type Strains, Phase III (KMG-III): the genomes of soil and plant-associated and newly described type strains.</title>
        <authorList>
            <person name="Whitman W."/>
        </authorList>
    </citation>
    <scope>NUCLEOTIDE SEQUENCE [LARGE SCALE GENOMIC DNA]</scope>
    <source>
        <strain evidence="10 11">CECT 8075</strain>
    </source>
</reference>
<dbReference type="Pfam" id="PF00884">
    <property type="entry name" value="Sulfatase"/>
    <property type="match status" value="1"/>
</dbReference>
<dbReference type="GO" id="GO:0004560">
    <property type="term" value="F:alpha-L-fucosidase activity"/>
    <property type="evidence" value="ECO:0007669"/>
    <property type="project" value="InterPro"/>
</dbReference>
<feature type="region of interest" description="Disordered" evidence="6">
    <location>
        <begin position="1203"/>
        <end position="1240"/>
    </location>
</feature>
<dbReference type="GO" id="GO:0015024">
    <property type="term" value="F:glucuronate-2-sulfatase activity"/>
    <property type="evidence" value="ECO:0007669"/>
    <property type="project" value="TreeGrafter"/>
</dbReference>
<dbReference type="Gene3D" id="3.40.720.10">
    <property type="entry name" value="Alkaline Phosphatase, subunit A"/>
    <property type="match status" value="1"/>
</dbReference>
<sequence>MSRFIAIKTARLMVVLTIVASLMHAGNTATGQAPATPPYDGSWESLQKMPVPAWFDDGKIGIFIHWGPYSTIGYKKGGRGYSEHVPKLLYDDAQHYYPYMDQRWGAHPPEFGYKDIIPEFKAENWDPDAWAKLFADIGAKYIVLTAEHHDGWANWDSELTPWNAVDMGPKRDLVGDLGEAVRKQGLKYAPSFHRERHTGFFAKEKYVVHSEPRPDIVEEINRVPEAASLYGPFSYDKAFVDDYVARWKEIQTKYQPDFLWMDDFPIYTRDGNRVREGQMQPEIQYLDDSLRGMITDFMNDGASRGQDVYVNNKGANRNWPDGVGCLEKDNLKLKVIGPKWQSCTTFGTSFGYLEGDSYKTVEGVIHEMVEVISRNGNFLINIGPKADGTIVPEQLERLHAMGDWLRINGDAIYGSRYWKLSDQTDEHLVFTTKGKNLYVIKMTQPLEPFTITGTAGWNASQVTSVRLLGSDSKPAWEMTPQGVQITPPKMLGQSKHAWTFEIVTDREQHVRNAIQKDASKALKGTQKVNLEGHDTTSRVVPMGPAHPAMKPFVLPGSTVVIETASSADGFQELPPTRASVAKVTANQATRNDPLKSLTDGNVATGIGPVFGNGVRGGAYKMDLGSVQSVSAITSWSHNWKGIRGAQKLVLYGSDVATDPGWDLSDFTPLGTIDTKGKTKKAFTAASLRASPGQSLGQFRWIVWAVSPVTETQGGENTAFQELAVEVVKSRNAAASNKPNFLFIVADDQAPFDLKIYNPESTLNTPVIDRLAAEGLVFDGAHQMGAWCGGVCTPSRHMIMSGRTVWHVPDKPKQGRNPLESDPNHVPRDLADHTLAAVFNAAGYDTMRTCKKGNSYAAANAKFTVVHDSTKRGGTDESGSAWHAKQVLTYLDQREEADDQDPFLIYFGFSHPHDTRDGKPELLGKYGAVNHRDRKTLPPANPKQPKLPINYLPKHPFNNSDMNVRDEVNVSGVWANRDERTIRNELGREFACSENIDIQIGAVLEKLKQMGELKNTYIIYTSDHGMAIGRHGLQGKQNLYEHTFRVPYIVKGPGIKPGSRVAGNIYHLDALATLCDLAGIEAPKTSEGISFKPVLEGKQNAVRDVLYGAYCGGAKPGMRCVKNGDWKLIRYESTEDGVSETQLFNLAENPDELLAEHHDPEVIALAGHTPNPNQTNLANDPTYADKLDEMKQLLLDEMRKHFDPYRFSDQPNDGLEKTNVSKSQDISSNEAKEQKRKQPAN</sequence>
<feature type="compositionally biased region" description="Polar residues" evidence="6">
    <location>
        <begin position="1217"/>
        <end position="1228"/>
    </location>
</feature>
<evidence type="ECO:0000256" key="5">
    <source>
        <dbReference type="ARBA" id="ARBA00023295"/>
    </source>
</evidence>
<proteinExistence type="inferred from homology"/>